<keyword evidence="3 6" id="KW-0805">Transcription regulation</keyword>
<dbReference type="AlphaFoldDB" id="A0A399E3I5"/>
<dbReference type="InterPro" id="IPR017856">
    <property type="entry name" value="Integrase-like_N"/>
</dbReference>
<feature type="coiled-coil region" evidence="7">
    <location>
        <begin position="206"/>
        <end position="239"/>
    </location>
</feature>
<dbReference type="Pfam" id="PF20772">
    <property type="entry name" value="TACO1_YebC_N"/>
    <property type="match status" value="1"/>
</dbReference>
<dbReference type="InterPro" id="IPR026564">
    <property type="entry name" value="Transcrip_reg_TACO1-like_dom3"/>
</dbReference>
<dbReference type="InterPro" id="IPR029072">
    <property type="entry name" value="YebC-like"/>
</dbReference>
<evidence type="ECO:0000256" key="5">
    <source>
        <dbReference type="ARBA" id="ARBA00023163"/>
    </source>
</evidence>
<comment type="caution">
    <text evidence="10">The sequence shown here is derived from an EMBL/GenBank/DDBJ whole genome shotgun (WGS) entry which is preliminary data.</text>
</comment>
<protein>
    <recommendedName>
        <fullName evidence="6">Probable transcriptional regulatory protein Mcate_00449</fullName>
    </recommendedName>
</protein>
<dbReference type="PANTHER" id="PTHR12532:SF6">
    <property type="entry name" value="TRANSCRIPTIONAL REGULATORY PROTEIN YEBC-RELATED"/>
    <property type="match status" value="1"/>
</dbReference>
<dbReference type="EMBL" id="QWKX01000007">
    <property type="protein sequence ID" value="RIH79274.1"/>
    <property type="molecule type" value="Genomic_DNA"/>
</dbReference>
<evidence type="ECO:0000256" key="2">
    <source>
        <dbReference type="ARBA" id="ARBA00022490"/>
    </source>
</evidence>
<dbReference type="NCBIfam" id="TIGR01033">
    <property type="entry name" value="YebC/PmpR family DNA-binding transcriptional regulator"/>
    <property type="match status" value="1"/>
</dbReference>
<dbReference type="InterPro" id="IPR049083">
    <property type="entry name" value="TACO1_YebC_N"/>
</dbReference>
<evidence type="ECO:0000313" key="10">
    <source>
        <dbReference type="EMBL" id="RIH79274.1"/>
    </source>
</evidence>
<evidence type="ECO:0000256" key="3">
    <source>
        <dbReference type="ARBA" id="ARBA00023015"/>
    </source>
</evidence>
<dbReference type="FunFam" id="1.10.10.200:FF:000002">
    <property type="entry name" value="Probable transcriptional regulatory protein CLM62_37755"/>
    <property type="match status" value="1"/>
</dbReference>
<proteinExistence type="inferred from homology"/>
<dbReference type="Gene3D" id="3.30.70.980">
    <property type="match status" value="2"/>
</dbReference>
<evidence type="ECO:0000259" key="8">
    <source>
        <dbReference type="Pfam" id="PF01709"/>
    </source>
</evidence>
<dbReference type="HAMAP" id="MF_00693">
    <property type="entry name" value="Transcrip_reg_TACO1"/>
    <property type="match status" value="1"/>
</dbReference>
<sequence length="245" mass="26729">MAGHSKWAQIKRKKAANDLKKGKIVSKYLRLIAAAARAGGSTDPAANVNLRNLIEAARDADVPNDNIERLLKRLAGGDDEGSNYEEIVYEGYAPGGVAIIVQALSDNRNRTASEVRHIFNKHGGSLGATGSVSWQFERRGYIWLEPNTEAAQEAAIEAGAIDLQESEEGLEIYTDPQEVYAVANALKAKGFKPEDTEITMVPQNTMSLSQEEAEKVLRMVEALEELDDVQNVYTNLNLENVSIGA</sequence>
<dbReference type="Pfam" id="PF01709">
    <property type="entry name" value="Transcrip_reg"/>
    <property type="match status" value="1"/>
</dbReference>
<gene>
    <name evidence="10" type="ORF">Mcate_00449</name>
</gene>
<evidence type="ECO:0000256" key="1">
    <source>
        <dbReference type="ARBA" id="ARBA00008724"/>
    </source>
</evidence>
<evidence type="ECO:0000256" key="6">
    <source>
        <dbReference type="HAMAP-Rule" id="MF_00693"/>
    </source>
</evidence>
<dbReference type="NCBIfam" id="NF001030">
    <property type="entry name" value="PRK00110.1"/>
    <property type="match status" value="1"/>
</dbReference>
<keyword evidence="4 6" id="KW-0238">DNA-binding</keyword>
<dbReference type="RefSeq" id="WP_027887018.1">
    <property type="nucleotide sequence ID" value="NZ_JBHSXZ010000027.1"/>
</dbReference>
<dbReference type="Proteomes" id="UP000266089">
    <property type="component" value="Unassembled WGS sequence"/>
</dbReference>
<dbReference type="Gene3D" id="1.10.10.200">
    <property type="match status" value="1"/>
</dbReference>
<dbReference type="PANTHER" id="PTHR12532">
    <property type="entry name" value="TRANSLATIONAL ACTIVATOR OF CYTOCHROME C OXIDASE 1"/>
    <property type="match status" value="1"/>
</dbReference>
<evidence type="ECO:0000259" key="9">
    <source>
        <dbReference type="Pfam" id="PF20772"/>
    </source>
</evidence>
<evidence type="ECO:0000256" key="4">
    <source>
        <dbReference type="ARBA" id="ARBA00023125"/>
    </source>
</evidence>
<comment type="subcellular location">
    <subcellularLocation>
        <location evidence="6">Cytoplasm</location>
    </subcellularLocation>
</comment>
<dbReference type="GO" id="GO:0005829">
    <property type="term" value="C:cytosol"/>
    <property type="evidence" value="ECO:0007669"/>
    <property type="project" value="TreeGrafter"/>
</dbReference>
<dbReference type="NCBIfam" id="NF009044">
    <property type="entry name" value="PRK12378.1"/>
    <property type="match status" value="1"/>
</dbReference>
<evidence type="ECO:0000313" key="11">
    <source>
        <dbReference type="Proteomes" id="UP000266089"/>
    </source>
</evidence>
<dbReference type="GO" id="GO:0003677">
    <property type="term" value="F:DNA binding"/>
    <property type="evidence" value="ECO:0007669"/>
    <property type="project" value="UniProtKB-UniRule"/>
</dbReference>
<evidence type="ECO:0000256" key="7">
    <source>
        <dbReference type="SAM" id="Coils"/>
    </source>
</evidence>
<organism evidence="10 11">
    <name type="scientific">Meiothermus taiwanensis</name>
    <dbReference type="NCBI Taxonomy" id="172827"/>
    <lineage>
        <taxon>Bacteria</taxon>
        <taxon>Thermotogati</taxon>
        <taxon>Deinococcota</taxon>
        <taxon>Deinococci</taxon>
        <taxon>Thermales</taxon>
        <taxon>Thermaceae</taxon>
        <taxon>Meiothermus</taxon>
    </lineage>
</organism>
<reference evidence="10 11" key="1">
    <citation type="submission" date="2018-08" db="EMBL/GenBank/DDBJ databases">
        <title>Meiothermus cateniformans JCM 15151 genome sequencing project.</title>
        <authorList>
            <person name="Da Costa M.S."/>
            <person name="Albuquerque L."/>
            <person name="Raposo P."/>
            <person name="Froufe H.J.C."/>
            <person name="Barroso C.S."/>
            <person name="Egas C."/>
        </authorList>
    </citation>
    <scope>NUCLEOTIDE SEQUENCE [LARGE SCALE GENOMIC DNA]</scope>
    <source>
        <strain evidence="10 11">JCM 15151</strain>
    </source>
</reference>
<dbReference type="OrthoDB" id="9781053at2"/>
<dbReference type="InterPro" id="IPR048300">
    <property type="entry name" value="TACO1_YebC-like_2nd/3rd_dom"/>
</dbReference>
<keyword evidence="5 6" id="KW-0804">Transcription</keyword>
<dbReference type="GO" id="GO:0006355">
    <property type="term" value="P:regulation of DNA-templated transcription"/>
    <property type="evidence" value="ECO:0007669"/>
    <property type="project" value="UniProtKB-UniRule"/>
</dbReference>
<dbReference type="SUPFAM" id="SSF75625">
    <property type="entry name" value="YebC-like"/>
    <property type="match status" value="1"/>
</dbReference>
<keyword evidence="7" id="KW-0175">Coiled coil</keyword>
<accession>A0A399E3I5</accession>
<comment type="similarity">
    <text evidence="1 6">Belongs to the TACO1 family.</text>
</comment>
<feature type="domain" description="TACO1/YebC-like second and third" evidence="8">
    <location>
        <begin position="84"/>
        <end position="236"/>
    </location>
</feature>
<feature type="domain" description="TACO1/YebC-like N-terminal" evidence="9">
    <location>
        <begin position="5"/>
        <end position="76"/>
    </location>
</feature>
<dbReference type="InterPro" id="IPR002876">
    <property type="entry name" value="Transcrip_reg_TACO1-like"/>
</dbReference>
<name>A0A399E3I5_9DEIN</name>
<keyword evidence="2 6" id="KW-0963">Cytoplasm</keyword>